<name>A0A0G0IS88_9BACT</name>
<evidence type="ECO:0000313" key="4">
    <source>
        <dbReference type="Proteomes" id="UP000034508"/>
    </source>
</evidence>
<sequence>MRLFKILSLSCLFLVLGFSSMNVKALTGNETSQYYSVVYDKEQESAVVAKLIYLNRGKDEIKNLKLEIHGTTVRVISAVQEQAQTKTQANCSRYDYNSPIDQSGERRCLEYSESQTIPSYTYALLDTDSLKIVNNGLSITLDLALKQPIASQKTGTVILYYKTQGMANKVWNGYQYSFETIKSPYDIDNVRVAIDVADDLYIKETAEGTTNYQSNITSALPALSSKSFSESASFKDVSSRIISAPGVTKETSSLDPNENFRVEGKYYNNNWMGELPTIIGVGLTFVVILVVLLVILKSEKKKN</sequence>
<organism evidence="3 4">
    <name type="scientific">Berkelbacteria bacterium GW2011_GWA1_36_9</name>
    <dbReference type="NCBI Taxonomy" id="1618331"/>
    <lineage>
        <taxon>Bacteria</taxon>
        <taxon>Candidatus Berkelbacteria</taxon>
    </lineage>
</organism>
<keyword evidence="2" id="KW-0732">Signal</keyword>
<evidence type="ECO:0000256" key="1">
    <source>
        <dbReference type="SAM" id="Phobius"/>
    </source>
</evidence>
<keyword evidence="1" id="KW-1133">Transmembrane helix</keyword>
<accession>A0A0G0IS88</accession>
<evidence type="ECO:0000256" key="2">
    <source>
        <dbReference type="SAM" id="SignalP"/>
    </source>
</evidence>
<dbReference type="Proteomes" id="UP000034508">
    <property type="component" value="Unassembled WGS sequence"/>
</dbReference>
<protein>
    <submittedName>
        <fullName evidence="3">Uncharacterized protein</fullName>
    </submittedName>
</protein>
<feature type="chain" id="PRO_5002532822" evidence="2">
    <location>
        <begin position="26"/>
        <end position="303"/>
    </location>
</feature>
<reference evidence="3 4" key="1">
    <citation type="journal article" date="2015" name="Nature">
        <title>rRNA introns, odd ribosomes, and small enigmatic genomes across a large radiation of phyla.</title>
        <authorList>
            <person name="Brown C.T."/>
            <person name="Hug L.A."/>
            <person name="Thomas B.C."/>
            <person name="Sharon I."/>
            <person name="Castelle C.J."/>
            <person name="Singh A."/>
            <person name="Wilkins M.J."/>
            <person name="Williams K.H."/>
            <person name="Banfield J.F."/>
        </authorList>
    </citation>
    <scope>NUCLEOTIDE SEQUENCE [LARGE SCALE GENOMIC DNA]</scope>
</reference>
<dbReference type="EMBL" id="LBSM01000001">
    <property type="protein sequence ID" value="KKQ18876.1"/>
    <property type="molecule type" value="Genomic_DNA"/>
</dbReference>
<comment type="caution">
    <text evidence="3">The sequence shown here is derived from an EMBL/GenBank/DDBJ whole genome shotgun (WGS) entry which is preliminary data.</text>
</comment>
<dbReference type="AlphaFoldDB" id="A0A0G0IS88"/>
<proteinExistence type="predicted"/>
<feature type="transmembrane region" description="Helical" evidence="1">
    <location>
        <begin position="275"/>
        <end position="296"/>
    </location>
</feature>
<gene>
    <name evidence="3" type="ORF">US31_C0001G0063</name>
</gene>
<keyword evidence="1" id="KW-0812">Transmembrane</keyword>
<keyword evidence="1" id="KW-0472">Membrane</keyword>
<evidence type="ECO:0000313" key="3">
    <source>
        <dbReference type="EMBL" id="KKQ18876.1"/>
    </source>
</evidence>
<feature type="signal peptide" evidence="2">
    <location>
        <begin position="1"/>
        <end position="25"/>
    </location>
</feature>